<proteinExistence type="inferred from homology"/>
<comment type="similarity">
    <text evidence="1">Belongs to the UPF0065 (bug) family.</text>
</comment>
<gene>
    <name evidence="3" type="ORF">HS961_05785</name>
</gene>
<dbReference type="AlphaFoldDB" id="A0A7G5EEF4"/>
<evidence type="ECO:0000256" key="1">
    <source>
        <dbReference type="ARBA" id="ARBA00006987"/>
    </source>
</evidence>
<feature type="chain" id="PRO_5028854064" evidence="2">
    <location>
        <begin position="30"/>
        <end position="327"/>
    </location>
</feature>
<dbReference type="PANTHER" id="PTHR42928">
    <property type="entry name" value="TRICARBOXYLATE-BINDING PROTEIN"/>
    <property type="match status" value="1"/>
</dbReference>
<dbReference type="PROSITE" id="PS51257">
    <property type="entry name" value="PROKAR_LIPOPROTEIN"/>
    <property type="match status" value="1"/>
</dbReference>
<organism evidence="3 4">
    <name type="scientific">Comamonas piscis</name>
    <dbReference type="NCBI Taxonomy" id="1562974"/>
    <lineage>
        <taxon>Bacteria</taxon>
        <taxon>Pseudomonadati</taxon>
        <taxon>Pseudomonadota</taxon>
        <taxon>Betaproteobacteria</taxon>
        <taxon>Burkholderiales</taxon>
        <taxon>Comamonadaceae</taxon>
        <taxon>Comamonas</taxon>
    </lineage>
</organism>
<name>A0A7G5EEF4_9BURK</name>
<dbReference type="Proteomes" id="UP000515240">
    <property type="component" value="Chromosome"/>
</dbReference>
<dbReference type="PIRSF" id="PIRSF017082">
    <property type="entry name" value="YflP"/>
    <property type="match status" value="1"/>
</dbReference>
<dbReference type="Gene3D" id="3.40.190.10">
    <property type="entry name" value="Periplasmic binding protein-like II"/>
    <property type="match status" value="1"/>
</dbReference>
<dbReference type="RefSeq" id="WP_182326798.1">
    <property type="nucleotide sequence ID" value="NZ_CP058554.1"/>
</dbReference>
<dbReference type="InterPro" id="IPR005064">
    <property type="entry name" value="BUG"/>
</dbReference>
<feature type="signal peptide" evidence="2">
    <location>
        <begin position="1"/>
        <end position="29"/>
    </location>
</feature>
<dbReference type="KEGG" id="cpis:HS961_05785"/>
<dbReference type="InterPro" id="IPR042100">
    <property type="entry name" value="Bug_dom1"/>
</dbReference>
<reference evidence="3 4" key="1">
    <citation type="journal article" date="2020" name="G3 (Bethesda)">
        <title>CeMbio - The Caenorhabditis elegans Microbiome Resource.</title>
        <authorList>
            <person name="Dirksen P."/>
            <person name="Assie A."/>
            <person name="Zimmermann J."/>
            <person name="Zhang F."/>
            <person name="Tietje A.M."/>
            <person name="Marsh S.A."/>
            <person name="Felix M.A."/>
            <person name="Shapira M."/>
            <person name="Kaleta C."/>
            <person name="Schulenburg H."/>
            <person name="Samuel B."/>
        </authorList>
    </citation>
    <scope>NUCLEOTIDE SEQUENCE [LARGE SCALE GENOMIC DNA]</scope>
    <source>
        <strain evidence="3 4">BIGb0172</strain>
    </source>
</reference>
<protein>
    <submittedName>
        <fullName evidence="3">Tripartite tricarboxylate transporter substrate binding protein</fullName>
    </submittedName>
</protein>
<dbReference type="EMBL" id="CP058554">
    <property type="protein sequence ID" value="QMV72379.1"/>
    <property type="molecule type" value="Genomic_DNA"/>
</dbReference>
<sequence length="327" mass="34439">MFNPRFGRRRALALCAALLGCAASPALLAQDFPSKPLKFIVPFGPGSGTDTSARYYAKKLQMLIGQPVVVENRPGGNGFIAVKQTLAAPADGYTVFIGSNSTLAVNTALFKALPYDPQKDFTPLTMMMRAPAVVVAPGDADTKQLKDLVAKAQASPGKINFGAGSAGYQLMGELFNDVAKVQTVHVPFKGAGEVATAVAGHTVDYAFAEATSVQELIKAGRLTGLAVASDSRVAALPNVPTAREAGLPGIEAYTWVGAMVSSKTPEDISAKLAGWFMQIAVEPETQQFYANLGATAMSGGPAQMRKFQADEIALWKRIATQAKIELQ</sequence>
<accession>A0A7G5EEF4</accession>
<dbReference type="CDD" id="cd07012">
    <property type="entry name" value="PBP2_Bug_TTT"/>
    <property type="match status" value="1"/>
</dbReference>
<dbReference type="PANTHER" id="PTHR42928:SF5">
    <property type="entry name" value="BLR1237 PROTEIN"/>
    <property type="match status" value="1"/>
</dbReference>
<dbReference type="Gene3D" id="3.40.190.150">
    <property type="entry name" value="Bordetella uptake gene, domain 1"/>
    <property type="match status" value="1"/>
</dbReference>
<dbReference type="SUPFAM" id="SSF53850">
    <property type="entry name" value="Periplasmic binding protein-like II"/>
    <property type="match status" value="1"/>
</dbReference>
<keyword evidence="2" id="KW-0732">Signal</keyword>
<dbReference type="Pfam" id="PF03401">
    <property type="entry name" value="TctC"/>
    <property type="match status" value="1"/>
</dbReference>
<evidence type="ECO:0000313" key="4">
    <source>
        <dbReference type="Proteomes" id="UP000515240"/>
    </source>
</evidence>
<keyword evidence="4" id="KW-1185">Reference proteome</keyword>
<evidence type="ECO:0000313" key="3">
    <source>
        <dbReference type="EMBL" id="QMV72379.1"/>
    </source>
</evidence>
<evidence type="ECO:0000256" key="2">
    <source>
        <dbReference type="SAM" id="SignalP"/>
    </source>
</evidence>